<protein>
    <submittedName>
        <fullName evidence="1">Uncharacterized protein</fullName>
    </submittedName>
</protein>
<evidence type="ECO:0000313" key="1">
    <source>
        <dbReference type="EMBL" id="KAG9348978.1"/>
    </source>
</evidence>
<keyword evidence="2" id="KW-1185">Reference proteome</keyword>
<dbReference type="AlphaFoldDB" id="A0A8T2PHM9"/>
<evidence type="ECO:0000313" key="2">
    <source>
        <dbReference type="Proteomes" id="UP000824540"/>
    </source>
</evidence>
<comment type="caution">
    <text evidence="1">The sequence shown here is derived from an EMBL/GenBank/DDBJ whole genome shotgun (WGS) entry which is preliminary data.</text>
</comment>
<gene>
    <name evidence="1" type="ORF">JZ751_029295</name>
</gene>
<sequence>MSIQSCTDNKGELDLSTNTFSWAERSRWSVPSPPQSEMDGRTAVQGGNRVWLLGTAELLPCDSSIGWEETKHHQTDIFLMFGFHYGQTAYERSSSSRCLSASVLHLIKSVQEMFAQRRVERTQAANGH</sequence>
<proteinExistence type="predicted"/>
<reference evidence="1" key="1">
    <citation type="thesis" date="2021" institute="BYU ScholarsArchive" country="Provo, UT, USA">
        <title>Applications of and Algorithms for Genome Assembly and Genomic Analyses with an Emphasis on Marine Teleosts.</title>
        <authorList>
            <person name="Pickett B.D."/>
        </authorList>
    </citation>
    <scope>NUCLEOTIDE SEQUENCE</scope>
    <source>
        <strain evidence="1">HI-2016</strain>
    </source>
</reference>
<organism evidence="1 2">
    <name type="scientific">Albula glossodonta</name>
    <name type="common">roundjaw bonefish</name>
    <dbReference type="NCBI Taxonomy" id="121402"/>
    <lineage>
        <taxon>Eukaryota</taxon>
        <taxon>Metazoa</taxon>
        <taxon>Chordata</taxon>
        <taxon>Craniata</taxon>
        <taxon>Vertebrata</taxon>
        <taxon>Euteleostomi</taxon>
        <taxon>Actinopterygii</taxon>
        <taxon>Neopterygii</taxon>
        <taxon>Teleostei</taxon>
        <taxon>Albuliformes</taxon>
        <taxon>Albulidae</taxon>
        <taxon>Albula</taxon>
    </lineage>
</organism>
<accession>A0A8T2PHM9</accession>
<dbReference type="EMBL" id="JAFBMS010000010">
    <property type="protein sequence ID" value="KAG9348978.1"/>
    <property type="molecule type" value="Genomic_DNA"/>
</dbReference>
<feature type="non-terminal residue" evidence="1">
    <location>
        <position position="1"/>
    </location>
</feature>
<dbReference type="Proteomes" id="UP000824540">
    <property type="component" value="Unassembled WGS sequence"/>
</dbReference>
<name>A0A8T2PHM9_9TELE</name>